<dbReference type="PATRIC" id="fig|935700.4.peg.2261"/>
<evidence type="ECO:0008006" key="3">
    <source>
        <dbReference type="Google" id="ProtNLM"/>
    </source>
</evidence>
<organism evidence="1 2">
    <name type="scientific">Jannaschia aquimarina</name>
    <dbReference type="NCBI Taxonomy" id="935700"/>
    <lineage>
        <taxon>Bacteria</taxon>
        <taxon>Pseudomonadati</taxon>
        <taxon>Pseudomonadota</taxon>
        <taxon>Alphaproteobacteria</taxon>
        <taxon>Rhodobacterales</taxon>
        <taxon>Roseobacteraceae</taxon>
        <taxon>Jannaschia</taxon>
    </lineage>
</organism>
<comment type="caution">
    <text evidence="1">The sequence shown here is derived from an EMBL/GenBank/DDBJ whole genome shotgun (WGS) entry which is preliminary data.</text>
</comment>
<dbReference type="InterPro" id="IPR027417">
    <property type="entry name" value="P-loop_NTPase"/>
</dbReference>
<name>A0A0D1CMD3_9RHOB</name>
<evidence type="ECO:0000313" key="2">
    <source>
        <dbReference type="Proteomes" id="UP000032232"/>
    </source>
</evidence>
<gene>
    <name evidence="1" type="ORF">jaqu_21950</name>
</gene>
<dbReference type="EMBL" id="JYFE01000041">
    <property type="protein sequence ID" value="KIT15927.1"/>
    <property type="molecule type" value="Genomic_DNA"/>
</dbReference>
<dbReference type="OrthoDB" id="9777291at2"/>
<protein>
    <recommendedName>
        <fullName evidence="3">ATPase</fullName>
    </recommendedName>
</protein>
<accession>A0A0D1CMD3</accession>
<dbReference type="RefSeq" id="WP_043919001.1">
    <property type="nucleotide sequence ID" value="NZ_FZPF01000004.1"/>
</dbReference>
<dbReference type="AlphaFoldDB" id="A0A0D1CMD3"/>
<sequence length="287" mass="31928">MIYETPEDWRKAPNKRVAFFGMSGLGKTHLAQILRASGEWFHYSIDYRIGTAYMGEAIKDNLTREAMKVPFLKPLLRSDSIYIESNIAFANLAPLSTFLGKPGDPDRGGLDFNEYLRRQELHEGAERRALLDTPHFIARAGDVYGYDHFVCDTGGSICEVVDPEDPSDPVLRCLSAATLMVWLQGGEDHVERLVERFAADPKPMCYPRAVNEALWAEFSAEHGTECDPDAFATFAYARAMRRREPVYGAMARNWGVTLPAHRVGEARDAGDVIELVADALGAARIAA</sequence>
<keyword evidence="2" id="KW-1185">Reference proteome</keyword>
<dbReference type="Gene3D" id="3.40.50.300">
    <property type="entry name" value="P-loop containing nucleotide triphosphate hydrolases"/>
    <property type="match status" value="1"/>
</dbReference>
<proteinExistence type="predicted"/>
<evidence type="ECO:0000313" key="1">
    <source>
        <dbReference type="EMBL" id="KIT15927.1"/>
    </source>
</evidence>
<reference evidence="1 2" key="1">
    <citation type="submission" date="2015-02" db="EMBL/GenBank/DDBJ databases">
        <title>Genome Sequence of Jannaschia aquimarina DSM28248, a member of the Roseobacter clade.</title>
        <authorList>
            <person name="Voget S."/>
            <person name="Daniel R."/>
        </authorList>
    </citation>
    <scope>NUCLEOTIDE SEQUENCE [LARGE SCALE GENOMIC DNA]</scope>
    <source>
        <strain evidence="1 2">GSW-M26</strain>
    </source>
</reference>
<dbReference type="STRING" id="935700.jaqu_21950"/>
<dbReference type="Proteomes" id="UP000032232">
    <property type="component" value="Unassembled WGS sequence"/>
</dbReference>